<feature type="domain" description="VanZ-like" evidence="2">
    <location>
        <begin position="13"/>
        <end position="157"/>
    </location>
</feature>
<evidence type="ECO:0000313" key="3">
    <source>
        <dbReference type="EMBL" id="GAA0352648.1"/>
    </source>
</evidence>
<reference evidence="3 4" key="1">
    <citation type="journal article" date="2019" name="Int. J. Syst. Evol. Microbiol.">
        <title>The Global Catalogue of Microorganisms (GCM) 10K type strain sequencing project: providing services to taxonomists for standard genome sequencing and annotation.</title>
        <authorList>
            <consortium name="The Broad Institute Genomics Platform"/>
            <consortium name="The Broad Institute Genome Sequencing Center for Infectious Disease"/>
            <person name="Wu L."/>
            <person name="Ma J."/>
        </authorList>
    </citation>
    <scope>NUCLEOTIDE SEQUENCE [LARGE SCALE GENOMIC DNA]</scope>
    <source>
        <strain evidence="3 4">JCM 12662</strain>
    </source>
</reference>
<keyword evidence="4" id="KW-1185">Reference proteome</keyword>
<dbReference type="RefSeq" id="WP_343753102.1">
    <property type="nucleotide sequence ID" value="NZ_BAAACW010000017.1"/>
</dbReference>
<keyword evidence="1" id="KW-0472">Membrane</keyword>
<comment type="caution">
    <text evidence="3">The sequence shown here is derived from an EMBL/GenBank/DDBJ whole genome shotgun (WGS) entry which is preliminary data.</text>
</comment>
<dbReference type="EMBL" id="BAAACW010000017">
    <property type="protein sequence ID" value="GAA0352648.1"/>
    <property type="molecule type" value="Genomic_DNA"/>
</dbReference>
<sequence>MNRKTSTADTIYLLLAFAIMGILYYSSSMGYEEQNVQPLLHQWLENEPLRGLLERIEFTYAGSVVSVESSGYIAFIEFFIRKGAHFFSFFALGLFWFLGLRNRVNNIYLSILLSLLLTAGYASFDELRQNFHPNRTALMQDVILDTVGGLTGILMAFFSTGGPKKRKRKIRFNR</sequence>
<feature type="transmembrane region" description="Helical" evidence="1">
    <location>
        <begin position="105"/>
        <end position="122"/>
    </location>
</feature>
<gene>
    <name evidence="3" type="ORF">GCM10008932_02050</name>
</gene>
<feature type="transmembrane region" description="Helical" evidence="1">
    <location>
        <begin position="72"/>
        <end position="98"/>
    </location>
</feature>
<dbReference type="InterPro" id="IPR016747">
    <property type="entry name" value="Phosphotransbutyrylase"/>
</dbReference>
<organism evidence="3 4">
    <name type="scientific">Alkalibacterium iburiense</name>
    <dbReference type="NCBI Taxonomy" id="290589"/>
    <lineage>
        <taxon>Bacteria</taxon>
        <taxon>Bacillati</taxon>
        <taxon>Bacillota</taxon>
        <taxon>Bacilli</taxon>
        <taxon>Lactobacillales</taxon>
        <taxon>Carnobacteriaceae</taxon>
        <taxon>Alkalibacterium</taxon>
    </lineage>
</organism>
<dbReference type="PIRSF" id="PIRSF019083">
    <property type="entry name" value="UCP019083_VanZ"/>
    <property type="match status" value="1"/>
</dbReference>
<dbReference type="Pfam" id="PF04892">
    <property type="entry name" value="VanZ"/>
    <property type="match status" value="1"/>
</dbReference>
<evidence type="ECO:0000256" key="1">
    <source>
        <dbReference type="SAM" id="Phobius"/>
    </source>
</evidence>
<name>A0ABN0X1M3_9LACT</name>
<keyword evidence="1" id="KW-0812">Transmembrane</keyword>
<feature type="transmembrane region" description="Helical" evidence="1">
    <location>
        <begin position="12"/>
        <end position="31"/>
    </location>
</feature>
<evidence type="ECO:0000259" key="2">
    <source>
        <dbReference type="Pfam" id="PF04892"/>
    </source>
</evidence>
<feature type="transmembrane region" description="Helical" evidence="1">
    <location>
        <begin position="142"/>
        <end position="161"/>
    </location>
</feature>
<proteinExistence type="predicted"/>
<evidence type="ECO:0000313" key="4">
    <source>
        <dbReference type="Proteomes" id="UP001501166"/>
    </source>
</evidence>
<dbReference type="Proteomes" id="UP001501166">
    <property type="component" value="Unassembled WGS sequence"/>
</dbReference>
<accession>A0ABN0X1M3</accession>
<dbReference type="NCBIfam" id="NF037970">
    <property type="entry name" value="vanZ_1"/>
    <property type="match status" value="1"/>
</dbReference>
<protein>
    <submittedName>
        <fullName evidence="3">VanZ family protein</fullName>
    </submittedName>
</protein>
<dbReference type="InterPro" id="IPR006976">
    <property type="entry name" value="VanZ-like"/>
</dbReference>
<keyword evidence="1" id="KW-1133">Transmembrane helix</keyword>